<reference evidence="1 2" key="1">
    <citation type="journal article" date="2017" name="MBio">
        <title>Gut Symbiont Bacteroides fragilis Secretes a Eukaryotic-Like Ubiquitin Protein That Mediates Intraspecies Antagonism.</title>
        <authorList>
            <person name="Chatzidaki-Livanis M."/>
            <person name="Coyne M.J."/>
            <person name="Roelofs K.G."/>
            <person name="Gentyala R.R."/>
            <person name="Caldwell J.M."/>
            <person name="Comstock L.E."/>
        </authorList>
    </citation>
    <scope>NUCLEOTIDE SEQUENCE [LARGE SCALE GENOMIC DNA]</scope>
    <source>
        <strain evidence="1 2">12905</strain>
    </source>
</reference>
<comment type="caution">
    <text evidence="1">The sequence shown here is derived from an EMBL/GenBank/DDBJ whole genome shotgun (WGS) entry which is preliminary data.</text>
</comment>
<evidence type="ECO:0000313" key="1">
    <source>
        <dbReference type="EMBL" id="PJY68830.1"/>
    </source>
</evidence>
<dbReference type="Proteomes" id="UP000231846">
    <property type="component" value="Unassembled WGS sequence"/>
</dbReference>
<sequence>MKTLSILMLLCFCLCSCEKEQIGIESMILGKTFSNQSLSLTFEGNDSVSFRTKNTLYLLKGKSKYEIDNGKIIIRSPYGKRLEPDETTDSYILNFVGSLKKDRIDNAGFSIIGPYEKEQFFGDEITLFLE</sequence>
<protein>
    <submittedName>
        <fullName evidence="1">Uncharacterized protein</fullName>
    </submittedName>
</protein>
<dbReference type="AlphaFoldDB" id="A0A2M9V0V9"/>
<proteinExistence type="predicted"/>
<dbReference type="EMBL" id="PDCW01000076">
    <property type="protein sequence ID" value="PJY68830.1"/>
    <property type="molecule type" value="Genomic_DNA"/>
</dbReference>
<organism evidence="1 2">
    <name type="scientific">Bacteroides fragilis</name>
    <dbReference type="NCBI Taxonomy" id="817"/>
    <lineage>
        <taxon>Bacteria</taxon>
        <taxon>Pseudomonadati</taxon>
        <taxon>Bacteroidota</taxon>
        <taxon>Bacteroidia</taxon>
        <taxon>Bacteroidales</taxon>
        <taxon>Bacteroidaceae</taxon>
        <taxon>Bacteroides</taxon>
    </lineage>
</organism>
<name>A0A2M9V0V9_BACFG</name>
<dbReference type="RefSeq" id="WP_133122784.1">
    <property type="nucleotide sequence ID" value="NZ_JACFSV010000037.1"/>
</dbReference>
<accession>A0A2M9V0V9</accession>
<gene>
    <name evidence="1" type="ORF">CQW34_04455</name>
</gene>
<evidence type="ECO:0000313" key="2">
    <source>
        <dbReference type="Proteomes" id="UP000231846"/>
    </source>
</evidence>